<evidence type="ECO:0000313" key="2">
    <source>
        <dbReference type="EMBL" id="QED48451.1"/>
    </source>
</evidence>
<evidence type="ECO:0008006" key="4">
    <source>
        <dbReference type="Google" id="ProtNLM"/>
    </source>
</evidence>
<accession>A0A5B8Z669</accession>
<dbReference type="RefSeq" id="WP_057771375.1">
    <property type="nucleotide sequence ID" value="NZ_CP042593.1"/>
</dbReference>
<reference evidence="3" key="1">
    <citation type="submission" date="2019-08" db="EMBL/GenBank/DDBJ databases">
        <authorList>
            <person name="Zheng X."/>
        </authorList>
    </citation>
    <scope>NUCLEOTIDE SEQUENCE [LARGE SCALE GENOMIC DNA]</scope>
    <source>
        <strain evidence="3">FJAT-25496</strain>
    </source>
</reference>
<keyword evidence="3" id="KW-1185">Reference proteome</keyword>
<keyword evidence="1" id="KW-0472">Membrane</keyword>
<dbReference type="EMBL" id="CP042593">
    <property type="protein sequence ID" value="QED48451.1"/>
    <property type="molecule type" value="Genomic_DNA"/>
</dbReference>
<keyword evidence="1" id="KW-1133">Transmembrane helix</keyword>
<dbReference type="InterPro" id="IPR035281">
    <property type="entry name" value="DUF5359"/>
</dbReference>
<dbReference type="Proteomes" id="UP000321555">
    <property type="component" value="Chromosome"/>
</dbReference>
<dbReference type="STRING" id="1742359.GCA_001439625_02087"/>
<proteinExistence type="predicted"/>
<feature type="transmembrane region" description="Helical" evidence="1">
    <location>
        <begin position="7"/>
        <end position="26"/>
    </location>
</feature>
<sequence length="59" mass="7138">MKAIERIIIKIIMIQFLFLIITQLFFHKLNIFPELKQLTQYEGVTDNNFTEFLETFRGK</sequence>
<name>A0A5B8Z669_CYTDA</name>
<protein>
    <recommendedName>
        <fullName evidence="4">YpfB family protein</fullName>
    </recommendedName>
</protein>
<evidence type="ECO:0000313" key="3">
    <source>
        <dbReference type="Proteomes" id="UP000321555"/>
    </source>
</evidence>
<dbReference type="AlphaFoldDB" id="A0A5B8Z669"/>
<organism evidence="2 3">
    <name type="scientific">Cytobacillus dafuensis</name>
    <name type="common">Bacillus dafuensis</name>
    <dbReference type="NCBI Taxonomy" id="1742359"/>
    <lineage>
        <taxon>Bacteria</taxon>
        <taxon>Bacillati</taxon>
        <taxon>Bacillota</taxon>
        <taxon>Bacilli</taxon>
        <taxon>Bacillales</taxon>
        <taxon>Bacillaceae</taxon>
        <taxon>Cytobacillus</taxon>
    </lineage>
</organism>
<dbReference type="Pfam" id="PF17313">
    <property type="entry name" value="DUF5359"/>
    <property type="match status" value="1"/>
</dbReference>
<dbReference type="KEGG" id="bda:FSZ17_15045"/>
<evidence type="ECO:0000256" key="1">
    <source>
        <dbReference type="SAM" id="Phobius"/>
    </source>
</evidence>
<gene>
    <name evidence="2" type="ORF">FSZ17_15045</name>
</gene>
<keyword evidence="1" id="KW-0812">Transmembrane</keyword>
<dbReference type="OrthoDB" id="2697487at2"/>